<evidence type="ECO:0000256" key="1">
    <source>
        <dbReference type="ARBA" id="ARBA00005686"/>
    </source>
</evidence>
<dbReference type="Proteomes" id="UP000000268">
    <property type="component" value="Plasmid pREB1"/>
</dbReference>
<evidence type="ECO:0000313" key="4">
    <source>
        <dbReference type="Proteomes" id="UP000000268"/>
    </source>
</evidence>
<organism evidence="3 4">
    <name type="scientific">Acaryochloris marina (strain MBIC 11017)</name>
    <dbReference type="NCBI Taxonomy" id="329726"/>
    <lineage>
        <taxon>Bacteria</taxon>
        <taxon>Bacillati</taxon>
        <taxon>Cyanobacteriota</taxon>
        <taxon>Cyanophyceae</taxon>
        <taxon>Acaryochloridales</taxon>
        <taxon>Acaryochloridaceae</taxon>
        <taxon>Acaryochloris</taxon>
    </lineage>
</organism>
<accession>A8ZKU0</accession>
<dbReference type="HOGENOM" id="CLU_116529_1_0_3"/>
<name>A8ZKU0_ACAM1</name>
<dbReference type="KEGG" id="amr:AM1_A0290"/>
<keyword evidence="2" id="KW-0204">Cytolysis</keyword>
<evidence type="ECO:0000313" key="3">
    <source>
        <dbReference type="EMBL" id="ABW31408.1"/>
    </source>
</evidence>
<gene>
    <name evidence="3" type="ordered locus">AM1_A0290</name>
</gene>
<keyword evidence="2 3" id="KW-0012">Acyltransferase</keyword>
<keyword evidence="2 3" id="KW-0808">Transferase</keyword>
<dbReference type="RefSeq" id="WP_012166783.1">
    <property type="nucleotide sequence ID" value="NC_009926.1"/>
</dbReference>
<dbReference type="EMBL" id="CP000838">
    <property type="protein sequence ID" value="ABW31408.1"/>
    <property type="molecule type" value="Genomic_DNA"/>
</dbReference>
<proteinExistence type="inferred from homology"/>
<dbReference type="EC" id="2.3.1.-" evidence="2"/>
<dbReference type="GO" id="GO:0016746">
    <property type="term" value="F:acyltransferase activity"/>
    <property type="evidence" value="ECO:0007669"/>
    <property type="project" value="UniProtKB-UniRule"/>
</dbReference>
<keyword evidence="3" id="KW-0614">Plasmid</keyword>
<geneLocation type="plasmid" evidence="3 4">
    <name>pREB1</name>
</geneLocation>
<keyword evidence="4" id="KW-1185">Reference proteome</keyword>
<comment type="subcellular location">
    <subcellularLocation>
        <location evidence="2">Cytoplasm</location>
    </subcellularLocation>
</comment>
<dbReference type="InterPro" id="IPR003996">
    <property type="entry name" value="RTX_toxin-activating_protC_bac"/>
</dbReference>
<evidence type="ECO:0000256" key="2">
    <source>
        <dbReference type="RuleBase" id="RU368102"/>
    </source>
</evidence>
<reference evidence="3 4" key="1">
    <citation type="journal article" date="2008" name="Proc. Natl. Acad. Sci. U.S.A.">
        <title>Niche adaptation and genome expansion in the chlorophyll d-producing cyanobacterium Acaryochloris marina.</title>
        <authorList>
            <person name="Swingley W.D."/>
            <person name="Chen M."/>
            <person name="Cheung P.C."/>
            <person name="Conrad A.L."/>
            <person name="Dejesa L.C."/>
            <person name="Hao J."/>
            <person name="Honchak B.M."/>
            <person name="Karbach L.E."/>
            <person name="Kurdoglu A."/>
            <person name="Lahiri S."/>
            <person name="Mastrian S.D."/>
            <person name="Miyashita H."/>
            <person name="Page L."/>
            <person name="Ramakrishna P."/>
            <person name="Satoh S."/>
            <person name="Sattley W.M."/>
            <person name="Shimada Y."/>
            <person name="Taylor H.L."/>
            <person name="Tomo T."/>
            <person name="Tsuchiya T."/>
            <person name="Wang Z.T."/>
            <person name="Raymond J."/>
            <person name="Mimuro M."/>
            <person name="Blankenship R.E."/>
            <person name="Touchman J.W."/>
        </authorList>
    </citation>
    <scope>NUCLEOTIDE SEQUENCE [LARGE SCALE GENOMIC DNA]</scope>
    <source>
        <strain evidence="4">MBIC 11017</strain>
        <plasmid evidence="4">Plasmid pREB1</plasmid>
    </source>
</reference>
<dbReference type="GO" id="GO:0031640">
    <property type="term" value="P:killing of cells of another organism"/>
    <property type="evidence" value="ECO:0007669"/>
    <property type="project" value="UniProtKB-KW"/>
</dbReference>
<comment type="similarity">
    <text evidence="1 2">Belongs to the RTX toxin acyltransferase family.</text>
</comment>
<dbReference type="GO" id="GO:0009404">
    <property type="term" value="P:toxin metabolic process"/>
    <property type="evidence" value="ECO:0007669"/>
    <property type="project" value="UniProtKB-UniRule"/>
</dbReference>
<dbReference type="Pfam" id="PF02794">
    <property type="entry name" value="HlyC"/>
    <property type="match status" value="1"/>
</dbReference>
<comment type="function">
    <text evidence="2">Involved in fatty acylation of protoxin at internal lysine residues, thereby converting it to the active toxin.</text>
</comment>
<protein>
    <recommendedName>
        <fullName evidence="2">RTX toxin-activating lysine-acyltransferase</fullName>
        <ecNumber evidence="2">2.3.1.-</ecNumber>
    </recommendedName>
</protein>
<dbReference type="PRINTS" id="PR01489">
    <property type="entry name" value="RTXTOXINC"/>
</dbReference>
<keyword evidence="2" id="KW-0963">Cytoplasm</keyword>
<dbReference type="GO" id="GO:0005737">
    <property type="term" value="C:cytoplasm"/>
    <property type="evidence" value="ECO:0007669"/>
    <property type="project" value="UniProtKB-SubCell"/>
</dbReference>
<dbReference type="AlphaFoldDB" id="A8ZKU0"/>
<sequence length="138" mass="16125">MRQRLQLLGGITWLMLQSPQHWHCTIEEVEARILPSLTLNQFRYYEANGQPIGFVSWAYLSEEAEEKYQTGSYKLLPQEWQSGEQLWCTDFISPFGHDQSMFDDLRQNIFPQGTTAKMIRTQEDGSRSIVEYQLGAEE</sequence>